<dbReference type="Pfam" id="PF20151">
    <property type="entry name" value="DUF6533"/>
    <property type="match status" value="1"/>
</dbReference>
<comment type="caution">
    <text evidence="4">The sequence shown here is derived from an EMBL/GenBank/DDBJ whole genome shotgun (WGS) entry which is preliminary data.</text>
</comment>
<evidence type="ECO:0000313" key="5">
    <source>
        <dbReference type="Proteomes" id="UP000541558"/>
    </source>
</evidence>
<evidence type="ECO:0000259" key="3">
    <source>
        <dbReference type="Pfam" id="PF20151"/>
    </source>
</evidence>
<dbReference type="OrthoDB" id="2638860at2759"/>
<feature type="region of interest" description="Disordered" evidence="1">
    <location>
        <begin position="320"/>
        <end position="344"/>
    </location>
</feature>
<dbReference type="Proteomes" id="UP000541558">
    <property type="component" value="Unassembled WGS sequence"/>
</dbReference>
<dbReference type="InterPro" id="IPR045340">
    <property type="entry name" value="DUF6533"/>
</dbReference>
<protein>
    <recommendedName>
        <fullName evidence="3">DUF6533 domain-containing protein</fullName>
    </recommendedName>
</protein>
<organism evidence="4 5">
    <name type="scientific">Ephemerocybe angulata</name>
    <dbReference type="NCBI Taxonomy" id="980116"/>
    <lineage>
        <taxon>Eukaryota</taxon>
        <taxon>Fungi</taxon>
        <taxon>Dikarya</taxon>
        <taxon>Basidiomycota</taxon>
        <taxon>Agaricomycotina</taxon>
        <taxon>Agaricomycetes</taxon>
        <taxon>Agaricomycetidae</taxon>
        <taxon>Agaricales</taxon>
        <taxon>Agaricineae</taxon>
        <taxon>Psathyrellaceae</taxon>
        <taxon>Ephemerocybe</taxon>
    </lineage>
</organism>
<feature type="transmembrane region" description="Helical" evidence="2">
    <location>
        <begin position="124"/>
        <end position="142"/>
    </location>
</feature>
<accession>A0A8H5BC29</accession>
<evidence type="ECO:0000256" key="2">
    <source>
        <dbReference type="SAM" id="Phobius"/>
    </source>
</evidence>
<feature type="domain" description="DUF6533" evidence="3">
    <location>
        <begin position="23"/>
        <end position="68"/>
    </location>
</feature>
<evidence type="ECO:0000256" key="1">
    <source>
        <dbReference type="SAM" id="MobiDB-lite"/>
    </source>
</evidence>
<reference evidence="4 5" key="1">
    <citation type="journal article" date="2020" name="ISME J.">
        <title>Uncovering the hidden diversity of litter-decomposition mechanisms in mushroom-forming fungi.</title>
        <authorList>
            <person name="Floudas D."/>
            <person name="Bentzer J."/>
            <person name="Ahren D."/>
            <person name="Johansson T."/>
            <person name="Persson P."/>
            <person name="Tunlid A."/>
        </authorList>
    </citation>
    <scope>NUCLEOTIDE SEQUENCE [LARGE SCALE GENOMIC DNA]</scope>
    <source>
        <strain evidence="4 5">CBS 175.51</strain>
    </source>
</reference>
<keyword evidence="2" id="KW-0812">Transmembrane</keyword>
<evidence type="ECO:0000313" key="4">
    <source>
        <dbReference type="EMBL" id="KAF5320599.1"/>
    </source>
</evidence>
<feature type="transmembrane region" description="Helical" evidence="2">
    <location>
        <begin position="57"/>
        <end position="81"/>
    </location>
</feature>
<feature type="compositionally biased region" description="Basic and acidic residues" evidence="1">
    <location>
        <begin position="322"/>
        <end position="334"/>
    </location>
</feature>
<keyword evidence="2" id="KW-1133">Transmembrane helix</keyword>
<feature type="transmembrane region" description="Helical" evidence="2">
    <location>
        <begin position="101"/>
        <end position="119"/>
    </location>
</feature>
<dbReference type="EMBL" id="JAACJK010000168">
    <property type="protein sequence ID" value="KAF5320599.1"/>
    <property type="molecule type" value="Genomic_DNA"/>
</dbReference>
<dbReference type="AlphaFoldDB" id="A0A8H5BC29"/>
<proteinExistence type="predicted"/>
<sequence length="344" mass="38301">MSLTPAQIARLTQVASASLKLEYTDLALHTIYVYYYTTTLSEEVNIMWPQKWRAGKILYVFIRYVPLFFMATVLVNTRVYINLTPKVCTNLWLAFQTTTSFTSILASEVALLICLFALLNARRLYVGLLVAVYTAMTLGDSIPSLRYGEYLSRALPLSQVERELGYSCTWAGISSPDIVLANKKAGYVALAKAISLYIFSVRYRKQTGTLFETVRRDSGIYILSFVALRLGTALAVTLRTENDLNLPGYAFSIMFQTAIPVLACRLLVEIRKTEDPAVRTAISSILFDPPSPSENTEDSDYEPEINQVPREMVQFHGLGRRRAGEGGRAGRDEEAGAGANPIVD</sequence>
<name>A0A8H5BC29_9AGAR</name>
<gene>
    <name evidence="4" type="ORF">D9611_013731</name>
</gene>
<keyword evidence="2" id="KW-0472">Membrane</keyword>
<keyword evidence="5" id="KW-1185">Reference proteome</keyword>